<name>A0A8T1PYS5_CARIL</name>
<evidence type="ECO:0000313" key="1">
    <source>
        <dbReference type="EMBL" id="KAG6645922.1"/>
    </source>
</evidence>
<proteinExistence type="predicted"/>
<sequence>MGIVVHNYVYNYIFPLIIIVHQTTHRSMHPFYLFVWTTISIKIINNRSRCIISNNRFLLLTNMQNKFNNRFFFKLAVSSSTTQKNIYR</sequence>
<accession>A0A8T1PYS5</accession>
<evidence type="ECO:0000313" key="2">
    <source>
        <dbReference type="Proteomes" id="UP000811609"/>
    </source>
</evidence>
<dbReference type="AlphaFoldDB" id="A0A8T1PYS5"/>
<comment type="caution">
    <text evidence="1">The sequence shown here is derived from an EMBL/GenBank/DDBJ whole genome shotgun (WGS) entry which is preliminary data.</text>
</comment>
<protein>
    <submittedName>
        <fullName evidence="1">Uncharacterized protein</fullName>
    </submittedName>
</protein>
<reference evidence="1" key="1">
    <citation type="submission" date="2020-12" db="EMBL/GenBank/DDBJ databases">
        <title>WGS assembly of Carya illinoinensis cv. Pawnee.</title>
        <authorList>
            <person name="Platts A."/>
            <person name="Shu S."/>
            <person name="Wright S."/>
            <person name="Barry K."/>
            <person name="Edger P."/>
            <person name="Pires J.C."/>
            <person name="Schmutz J."/>
        </authorList>
    </citation>
    <scope>NUCLEOTIDE SEQUENCE</scope>
    <source>
        <tissue evidence="1">Leaf</tissue>
    </source>
</reference>
<dbReference type="Proteomes" id="UP000811609">
    <property type="component" value="Chromosome 8"/>
</dbReference>
<organism evidence="1 2">
    <name type="scientific">Carya illinoinensis</name>
    <name type="common">Pecan</name>
    <dbReference type="NCBI Taxonomy" id="32201"/>
    <lineage>
        <taxon>Eukaryota</taxon>
        <taxon>Viridiplantae</taxon>
        <taxon>Streptophyta</taxon>
        <taxon>Embryophyta</taxon>
        <taxon>Tracheophyta</taxon>
        <taxon>Spermatophyta</taxon>
        <taxon>Magnoliopsida</taxon>
        <taxon>eudicotyledons</taxon>
        <taxon>Gunneridae</taxon>
        <taxon>Pentapetalae</taxon>
        <taxon>rosids</taxon>
        <taxon>fabids</taxon>
        <taxon>Fagales</taxon>
        <taxon>Juglandaceae</taxon>
        <taxon>Carya</taxon>
    </lineage>
</organism>
<keyword evidence="2" id="KW-1185">Reference proteome</keyword>
<dbReference type="EMBL" id="CM031816">
    <property type="protein sequence ID" value="KAG6645922.1"/>
    <property type="molecule type" value="Genomic_DNA"/>
</dbReference>
<gene>
    <name evidence="1" type="ORF">CIPAW_08G156900</name>
</gene>